<sequence>MENEQHITINIDHIDSNNDKAIGKIITSIEDNIIQNGNSSYTTTTRPSFTNSLDPPTSIQQISNPPIDSRESTTWENEEEIDEGVVEKVFMAINIRKRKLGCAYYVVVTSTLYLMEDIEESSPYDIVNLLRYQIKPSVIITSSRADESFIQMLQSQDDTILALPVVEIRPGAEFVYASAKTKLFSIRLANQQMENNKQEIYLQLSSILNMESVETVNKH</sequence>
<comment type="caution">
    <text evidence="2">The sequence shown here is derived from an EMBL/GenBank/DDBJ whole genome shotgun (WGS) entry which is preliminary data.</text>
</comment>
<reference evidence="2 3" key="1">
    <citation type="submission" date="2018-08" db="EMBL/GenBank/DDBJ databases">
        <title>Genome and evolution of the arbuscular mycorrhizal fungus Diversispora epigaea (formerly Glomus versiforme) and its bacterial endosymbionts.</title>
        <authorList>
            <person name="Sun X."/>
            <person name="Fei Z."/>
            <person name="Harrison M."/>
        </authorList>
    </citation>
    <scope>NUCLEOTIDE SEQUENCE [LARGE SCALE GENOMIC DNA]</scope>
    <source>
        <strain evidence="2 3">IT104</strain>
    </source>
</reference>
<evidence type="ECO:0000256" key="1">
    <source>
        <dbReference type="SAM" id="MobiDB-lite"/>
    </source>
</evidence>
<dbReference type="Proteomes" id="UP000266861">
    <property type="component" value="Unassembled WGS sequence"/>
</dbReference>
<evidence type="ECO:0000313" key="2">
    <source>
        <dbReference type="EMBL" id="RHZ76812.1"/>
    </source>
</evidence>
<feature type="compositionally biased region" description="Polar residues" evidence="1">
    <location>
        <begin position="38"/>
        <end position="66"/>
    </location>
</feature>
<proteinExistence type="predicted"/>
<evidence type="ECO:0000313" key="3">
    <source>
        <dbReference type="Proteomes" id="UP000266861"/>
    </source>
</evidence>
<feature type="region of interest" description="Disordered" evidence="1">
    <location>
        <begin position="38"/>
        <end position="71"/>
    </location>
</feature>
<gene>
    <name evidence="2" type="ORF">Glove_192g14</name>
</gene>
<keyword evidence="3" id="KW-1185">Reference proteome</keyword>
<dbReference type="AlphaFoldDB" id="A0A397IPU5"/>
<dbReference type="EMBL" id="PQFF01000180">
    <property type="protein sequence ID" value="RHZ76812.1"/>
    <property type="molecule type" value="Genomic_DNA"/>
</dbReference>
<accession>A0A397IPU5</accession>
<organism evidence="2 3">
    <name type="scientific">Diversispora epigaea</name>
    <dbReference type="NCBI Taxonomy" id="1348612"/>
    <lineage>
        <taxon>Eukaryota</taxon>
        <taxon>Fungi</taxon>
        <taxon>Fungi incertae sedis</taxon>
        <taxon>Mucoromycota</taxon>
        <taxon>Glomeromycotina</taxon>
        <taxon>Glomeromycetes</taxon>
        <taxon>Diversisporales</taxon>
        <taxon>Diversisporaceae</taxon>
        <taxon>Diversispora</taxon>
    </lineage>
</organism>
<dbReference type="STRING" id="1348612.A0A397IPU5"/>
<name>A0A397IPU5_9GLOM</name>
<dbReference type="OrthoDB" id="29596at2759"/>
<protein>
    <submittedName>
        <fullName evidence="2">Uncharacterized protein</fullName>
    </submittedName>
</protein>